<feature type="region of interest" description="Disordered" evidence="1">
    <location>
        <begin position="16"/>
        <end position="39"/>
    </location>
</feature>
<evidence type="ECO:0000313" key="3">
    <source>
        <dbReference type="EMBL" id="CAF3758161.1"/>
    </source>
</evidence>
<gene>
    <name evidence="2" type="ORF">OVA965_LOCUS13927</name>
    <name evidence="3" type="ORF">TMI583_LOCUS13928</name>
</gene>
<sequence>MPGVKRRQVANRRTIAKRWSTGNFTHSPQAPPSEPSSSEEEELAAMSLLDIDKMNRIDFNDDSILTDIADLFAYCSTQVHTKFVTTLLYMALRRLGVTWRKIEPFLKAIGAMTAETAHKWVDVLINEDFDVFTNEYRGGKRSDSFYDTFPDLEVEARQYVLEGCTRKDSSFTAEKLARFIDKRFYEVTNIKKVDDTLVRSVESCRLDIRRFGAKYESNTGRPYFLGHEREDVVEHREDFVKYFLKHESDFYTFTDGDSPKWTIPAQNPTILICEQIGKTRLSI</sequence>
<name>A0A8S2DX39_9BILA</name>
<evidence type="ECO:0000256" key="1">
    <source>
        <dbReference type="SAM" id="MobiDB-lite"/>
    </source>
</evidence>
<comment type="caution">
    <text evidence="2">The sequence shown here is derived from an EMBL/GenBank/DDBJ whole genome shotgun (WGS) entry which is preliminary data.</text>
</comment>
<dbReference type="AlphaFoldDB" id="A0A8S2DX39"/>
<accession>A0A8S2DX39</accession>
<dbReference type="Proteomes" id="UP000677228">
    <property type="component" value="Unassembled WGS sequence"/>
</dbReference>
<evidence type="ECO:0000313" key="2">
    <source>
        <dbReference type="EMBL" id="CAF0987999.1"/>
    </source>
</evidence>
<reference evidence="2" key="1">
    <citation type="submission" date="2021-02" db="EMBL/GenBank/DDBJ databases">
        <authorList>
            <person name="Nowell W R."/>
        </authorList>
    </citation>
    <scope>NUCLEOTIDE SEQUENCE</scope>
</reference>
<evidence type="ECO:0000313" key="4">
    <source>
        <dbReference type="Proteomes" id="UP000677228"/>
    </source>
</evidence>
<dbReference type="EMBL" id="CAJNOK010005919">
    <property type="protein sequence ID" value="CAF0987999.1"/>
    <property type="molecule type" value="Genomic_DNA"/>
</dbReference>
<dbReference type="Proteomes" id="UP000682733">
    <property type="component" value="Unassembled WGS sequence"/>
</dbReference>
<protein>
    <submittedName>
        <fullName evidence="2">Uncharacterized protein</fullName>
    </submittedName>
</protein>
<dbReference type="EMBL" id="CAJOBA010005924">
    <property type="protein sequence ID" value="CAF3758161.1"/>
    <property type="molecule type" value="Genomic_DNA"/>
</dbReference>
<proteinExistence type="predicted"/>
<organism evidence="2 4">
    <name type="scientific">Didymodactylos carnosus</name>
    <dbReference type="NCBI Taxonomy" id="1234261"/>
    <lineage>
        <taxon>Eukaryota</taxon>
        <taxon>Metazoa</taxon>
        <taxon>Spiralia</taxon>
        <taxon>Gnathifera</taxon>
        <taxon>Rotifera</taxon>
        <taxon>Eurotatoria</taxon>
        <taxon>Bdelloidea</taxon>
        <taxon>Philodinida</taxon>
        <taxon>Philodinidae</taxon>
        <taxon>Didymodactylos</taxon>
    </lineage>
</organism>